<dbReference type="RefSeq" id="WP_184012890.1">
    <property type="nucleotide sequence ID" value="NZ_JACIJS010000010.1"/>
</dbReference>
<dbReference type="GO" id="GO:0006261">
    <property type="term" value="P:DNA-templated DNA replication"/>
    <property type="evidence" value="ECO:0007669"/>
    <property type="project" value="TreeGrafter"/>
</dbReference>
<proteinExistence type="inferred from homology"/>
<dbReference type="Gene3D" id="1.20.272.10">
    <property type="match status" value="1"/>
</dbReference>
<dbReference type="Proteomes" id="UP000553766">
    <property type="component" value="Unassembled WGS sequence"/>
</dbReference>
<dbReference type="PANTHER" id="PTHR34388">
    <property type="entry name" value="DNA POLYMERASE III SUBUNIT DELTA"/>
    <property type="match status" value="1"/>
</dbReference>
<gene>
    <name evidence="8" type="ORF">FHS89_002978</name>
</gene>
<comment type="catalytic activity">
    <reaction evidence="7">
        <text>DNA(n) + a 2'-deoxyribonucleoside 5'-triphosphate = DNA(n+1) + diphosphate</text>
        <dbReference type="Rhea" id="RHEA:22508"/>
        <dbReference type="Rhea" id="RHEA-COMP:17339"/>
        <dbReference type="Rhea" id="RHEA-COMP:17340"/>
        <dbReference type="ChEBI" id="CHEBI:33019"/>
        <dbReference type="ChEBI" id="CHEBI:61560"/>
        <dbReference type="ChEBI" id="CHEBI:173112"/>
        <dbReference type="EC" id="2.7.7.7"/>
    </reaction>
</comment>
<keyword evidence="4" id="KW-0235">DNA replication</keyword>
<dbReference type="InterPro" id="IPR005790">
    <property type="entry name" value="DNA_polIII_delta"/>
</dbReference>
<dbReference type="SUPFAM" id="SSF48019">
    <property type="entry name" value="post-AAA+ oligomerization domain-like"/>
    <property type="match status" value="1"/>
</dbReference>
<comment type="similarity">
    <text evidence="6">Belongs to the DNA polymerase HolA subunit family.</text>
</comment>
<evidence type="ECO:0000256" key="1">
    <source>
        <dbReference type="ARBA" id="ARBA00012417"/>
    </source>
</evidence>
<protein>
    <recommendedName>
        <fullName evidence="1">DNA-directed DNA polymerase</fullName>
        <ecNumber evidence="1">2.7.7.7</ecNumber>
    </recommendedName>
</protein>
<dbReference type="EMBL" id="JACIJS010000010">
    <property type="protein sequence ID" value="MBB5516934.1"/>
    <property type="molecule type" value="Genomic_DNA"/>
</dbReference>
<sequence>MKLGKREANRFFAKPEPGVAGILIYGPDPMRIALKREQLVRAQIGPQGEEEMRFSRMMGADLRSDKAMLGDAMGARGFFPGPRAVLLEDATDTVAPMVKAALEDWREGDALLIVTAGQLTPRGALRKLFEPAKNAYAAPIYADPPDRDELEEMIRTAGLPALSRPVMEDLTTLSRDLDPGDFAQTLEKLALYTLGQVEVTPDDLAAIMPQSTEAELDEVIAAVARQDARAVAPLMSRMLAQGVNPTTLIIMVSRHFRQMHAVASMGGGEEAMMRLRPPVMGPRKRQMSEQLRLWSVPMLEAAIKTLMDTDLALRSPRPVPDMALIERALVRIAMQSKRR</sequence>
<evidence type="ECO:0000256" key="3">
    <source>
        <dbReference type="ARBA" id="ARBA00022695"/>
    </source>
</evidence>
<dbReference type="PANTHER" id="PTHR34388:SF1">
    <property type="entry name" value="DNA POLYMERASE III SUBUNIT DELTA"/>
    <property type="match status" value="1"/>
</dbReference>
<keyword evidence="5" id="KW-0239">DNA-directed DNA polymerase</keyword>
<dbReference type="GO" id="GO:0003887">
    <property type="term" value="F:DNA-directed DNA polymerase activity"/>
    <property type="evidence" value="ECO:0007669"/>
    <property type="project" value="UniProtKB-KW"/>
</dbReference>
<keyword evidence="2 8" id="KW-0808">Transferase</keyword>
<dbReference type="GO" id="GO:0003677">
    <property type="term" value="F:DNA binding"/>
    <property type="evidence" value="ECO:0007669"/>
    <property type="project" value="InterPro"/>
</dbReference>
<reference evidence="8 9" key="1">
    <citation type="submission" date="2020-08" db="EMBL/GenBank/DDBJ databases">
        <title>Genomic Encyclopedia of Type Strains, Phase IV (KMG-IV): sequencing the most valuable type-strain genomes for metagenomic binning, comparative biology and taxonomic classification.</title>
        <authorList>
            <person name="Goeker M."/>
        </authorList>
    </citation>
    <scope>NUCLEOTIDE SEQUENCE [LARGE SCALE GENOMIC DNA]</scope>
    <source>
        <strain evidence="8 9">DSM 103377</strain>
    </source>
</reference>
<keyword evidence="9" id="KW-1185">Reference proteome</keyword>
<accession>A0A840X297</accession>
<dbReference type="AlphaFoldDB" id="A0A840X297"/>
<evidence type="ECO:0000313" key="9">
    <source>
        <dbReference type="Proteomes" id="UP000553766"/>
    </source>
</evidence>
<evidence type="ECO:0000256" key="6">
    <source>
        <dbReference type="ARBA" id="ARBA00034754"/>
    </source>
</evidence>
<evidence type="ECO:0000256" key="7">
    <source>
        <dbReference type="ARBA" id="ARBA00049244"/>
    </source>
</evidence>
<evidence type="ECO:0000256" key="5">
    <source>
        <dbReference type="ARBA" id="ARBA00022932"/>
    </source>
</evidence>
<organism evidence="8 9">
    <name type="scientific">Rubricella aquisinus</name>
    <dbReference type="NCBI Taxonomy" id="2028108"/>
    <lineage>
        <taxon>Bacteria</taxon>
        <taxon>Pseudomonadati</taxon>
        <taxon>Pseudomonadota</taxon>
        <taxon>Alphaproteobacteria</taxon>
        <taxon>Rhodobacterales</taxon>
        <taxon>Paracoccaceae</taxon>
        <taxon>Rubricella</taxon>
    </lineage>
</organism>
<dbReference type="InterPro" id="IPR008921">
    <property type="entry name" value="DNA_pol3_clamp-load_cplx_C"/>
</dbReference>
<dbReference type="GO" id="GO:0009360">
    <property type="term" value="C:DNA polymerase III complex"/>
    <property type="evidence" value="ECO:0007669"/>
    <property type="project" value="TreeGrafter"/>
</dbReference>
<evidence type="ECO:0000256" key="4">
    <source>
        <dbReference type="ARBA" id="ARBA00022705"/>
    </source>
</evidence>
<evidence type="ECO:0000313" key="8">
    <source>
        <dbReference type="EMBL" id="MBB5516934.1"/>
    </source>
</evidence>
<keyword evidence="3 8" id="KW-0548">Nucleotidyltransferase</keyword>
<comment type="caution">
    <text evidence="8">The sequence shown here is derived from an EMBL/GenBank/DDBJ whole genome shotgun (WGS) entry which is preliminary data.</text>
</comment>
<dbReference type="NCBIfam" id="TIGR01128">
    <property type="entry name" value="holA"/>
    <property type="match status" value="1"/>
</dbReference>
<name>A0A840X297_9RHOB</name>
<dbReference type="EC" id="2.7.7.7" evidence="1"/>
<evidence type="ECO:0000256" key="2">
    <source>
        <dbReference type="ARBA" id="ARBA00022679"/>
    </source>
</evidence>